<dbReference type="InterPro" id="IPR021812">
    <property type="entry name" value="DUF3391"/>
</dbReference>
<feature type="domain" description="Type II secretion system protein GspB C-terminal" evidence="4">
    <location>
        <begin position="277"/>
        <end position="336"/>
    </location>
</feature>
<sequence>MHKVSIDALQPGMVIIAISQQQGPVAIKKSGLVTSVDMVNGLREMGVTEVEIDPEQTVEIDGAPVLSPNHKLVSRQHHVQHTQSEQFNRSLFLPSIADIPSQWQEAWNETKFYALRIGSGLLVGAALAVVSQFILRGDWPNRALPITQEAEQAESQLSALSDSAQGTDEKTAVPAQTTGEQTGGPVASASETNEESPIVSSPPAETATQSEVQSSAAEQQAQGNDMADEVDPELLARFNEAVKAVSDEPADNTVPTAPAANTVPRVDQLPAWILTALPRMQFSTHMYASDPEGRWVRVNGVELHEGEWLTDKLQLLEITPQKVIMSYQGNRFSLNALTDW</sequence>
<dbReference type="Pfam" id="PF11871">
    <property type="entry name" value="DUF3391"/>
    <property type="match status" value="1"/>
</dbReference>
<accession>A0ABW1XL28</accession>
<protein>
    <submittedName>
        <fullName evidence="5">General secretion pathway protein GspB</fullName>
    </submittedName>
</protein>
<comment type="caution">
    <text evidence="5">The sequence shown here is derived from an EMBL/GenBank/DDBJ whole genome shotgun (WGS) entry which is preliminary data.</text>
</comment>
<evidence type="ECO:0000256" key="1">
    <source>
        <dbReference type="SAM" id="MobiDB-lite"/>
    </source>
</evidence>
<evidence type="ECO:0000313" key="6">
    <source>
        <dbReference type="Proteomes" id="UP001596364"/>
    </source>
</evidence>
<feature type="region of interest" description="Disordered" evidence="1">
    <location>
        <begin position="154"/>
        <end position="227"/>
    </location>
</feature>
<feature type="domain" description="DUF3391" evidence="3">
    <location>
        <begin position="3"/>
        <end position="84"/>
    </location>
</feature>
<dbReference type="RefSeq" id="WP_131257225.1">
    <property type="nucleotide sequence ID" value="NZ_JBHSUS010000001.1"/>
</dbReference>
<organism evidence="5 6">
    <name type="scientific">Pseudobowmanella zhangzhouensis</name>
    <dbReference type="NCBI Taxonomy" id="1537679"/>
    <lineage>
        <taxon>Bacteria</taxon>
        <taxon>Pseudomonadati</taxon>
        <taxon>Pseudomonadota</taxon>
        <taxon>Gammaproteobacteria</taxon>
        <taxon>Alteromonadales</taxon>
        <taxon>Alteromonadaceae</taxon>
    </lineage>
</organism>
<keyword evidence="2" id="KW-0812">Transmembrane</keyword>
<evidence type="ECO:0000256" key="2">
    <source>
        <dbReference type="SAM" id="Phobius"/>
    </source>
</evidence>
<name>A0ABW1XL28_9ALTE</name>
<keyword evidence="2" id="KW-0472">Membrane</keyword>
<dbReference type="Pfam" id="PF16537">
    <property type="entry name" value="T2SSB"/>
    <property type="match status" value="1"/>
</dbReference>
<proteinExistence type="predicted"/>
<evidence type="ECO:0000259" key="4">
    <source>
        <dbReference type="Pfam" id="PF16537"/>
    </source>
</evidence>
<feature type="transmembrane region" description="Helical" evidence="2">
    <location>
        <begin position="113"/>
        <end position="135"/>
    </location>
</feature>
<feature type="compositionally biased region" description="Low complexity" evidence="1">
    <location>
        <begin position="206"/>
        <end position="222"/>
    </location>
</feature>
<keyword evidence="2" id="KW-1133">Transmembrane helix</keyword>
<evidence type="ECO:0000313" key="5">
    <source>
        <dbReference type="EMBL" id="MFC6439490.1"/>
    </source>
</evidence>
<dbReference type="EMBL" id="JBHSUS010000001">
    <property type="protein sequence ID" value="MFC6439490.1"/>
    <property type="molecule type" value="Genomic_DNA"/>
</dbReference>
<gene>
    <name evidence="5" type="ORF">ACFP85_04920</name>
</gene>
<feature type="compositionally biased region" description="Polar residues" evidence="1">
    <location>
        <begin position="154"/>
        <end position="166"/>
    </location>
</feature>
<reference evidence="6" key="1">
    <citation type="journal article" date="2019" name="Int. J. Syst. Evol. Microbiol.">
        <title>The Global Catalogue of Microorganisms (GCM) 10K type strain sequencing project: providing services to taxonomists for standard genome sequencing and annotation.</title>
        <authorList>
            <consortium name="The Broad Institute Genomics Platform"/>
            <consortium name="The Broad Institute Genome Sequencing Center for Infectious Disease"/>
            <person name="Wu L."/>
            <person name="Ma J."/>
        </authorList>
    </citation>
    <scope>NUCLEOTIDE SEQUENCE [LARGE SCALE GENOMIC DNA]</scope>
    <source>
        <strain evidence="6">CGMCC 1.16031</strain>
    </source>
</reference>
<dbReference type="Proteomes" id="UP001596364">
    <property type="component" value="Unassembled WGS sequence"/>
</dbReference>
<dbReference type="InterPro" id="IPR032389">
    <property type="entry name" value="GspB_C"/>
</dbReference>
<evidence type="ECO:0000259" key="3">
    <source>
        <dbReference type="Pfam" id="PF11871"/>
    </source>
</evidence>
<keyword evidence="6" id="KW-1185">Reference proteome</keyword>